<gene>
    <name evidence="3" type="ORF">GRI68_03950</name>
</gene>
<dbReference type="Pfam" id="PF13622">
    <property type="entry name" value="4HBT_3"/>
    <property type="match status" value="1"/>
</dbReference>
<comment type="caution">
    <text evidence="3">The sequence shown here is derived from an EMBL/GenBank/DDBJ whole genome shotgun (WGS) entry which is preliminary data.</text>
</comment>
<dbReference type="CDD" id="cd03440">
    <property type="entry name" value="hot_dog"/>
    <property type="match status" value="1"/>
</dbReference>
<feature type="domain" description="Acyl-CoA thioesterase-like N-terminal HotDog" evidence="1">
    <location>
        <begin position="22"/>
        <end position="104"/>
    </location>
</feature>
<feature type="domain" description="Acyl-CoA thioesterase-like C-terminal" evidence="2">
    <location>
        <begin position="124"/>
        <end position="255"/>
    </location>
</feature>
<dbReference type="AlphaFoldDB" id="A0A6I4U0C8"/>
<evidence type="ECO:0000313" key="4">
    <source>
        <dbReference type="Proteomes" id="UP000429229"/>
    </source>
</evidence>
<name>A0A6I4U0C8_9SPHN</name>
<organism evidence="3 4">
    <name type="scientific">Alteriqipengyuania halimionae</name>
    <dbReference type="NCBI Taxonomy" id="1926630"/>
    <lineage>
        <taxon>Bacteria</taxon>
        <taxon>Pseudomonadati</taxon>
        <taxon>Pseudomonadota</taxon>
        <taxon>Alphaproteobacteria</taxon>
        <taxon>Sphingomonadales</taxon>
        <taxon>Erythrobacteraceae</taxon>
        <taxon>Alteriqipengyuania</taxon>
    </lineage>
</organism>
<dbReference type="InterPro" id="IPR049450">
    <property type="entry name" value="ACOT8-like_C"/>
</dbReference>
<evidence type="ECO:0000313" key="3">
    <source>
        <dbReference type="EMBL" id="MXP09328.1"/>
    </source>
</evidence>
<protein>
    <submittedName>
        <fullName evidence="3">Thioesterase family protein</fullName>
    </submittedName>
</protein>
<evidence type="ECO:0000259" key="2">
    <source>
        <dbReference type="Pfam" id="PF20789"/>
    </source>
</evidence>
<accession>A0A6I4U0C8</accession>
<keyword evidence="4" id="KW-1185">Reference proteome</keyword>
<dbReference type="EMBL" id="WTYR01000001">
    <property type="protein sequence ID" value="MXP09328.1"/>
    <property type="molecule type" value="Genomic_DNA"/>
</dbReference>
<dbReference type="SUPFAM" id="SSF54637">
    <property type="entry name" value="Thioesterase/thiol ester dehydrase-isomerase"/>
    <property type="match status" value="2"/>
</dbReference>
<dbReference type="RefSeq" id="WP_160616034.1">
    <property type="nucleotide sequence ID" value="NZ_WTYR01000001.1"/>
</dbReference>
<dbReference type="Pfam" id="PF20789">
    <property type="entry name" value="4HBT_3C"/>
    <property type="match status" value="1"/>
</dbReference>
<dbReference type="InterPro" id="IPR029069">
    <property type="entry name" value="HotDog_dom_sf"/>
</dbReference>
<proteinExistence type="predicted"/>
<dbReference type="InterPro" id="IPR042171">
    <property type="entry name" value="Acyl-CoA_hotdog"/>
</dbReference>
<sequence>MAAGELFAAIRQEGDRYLAEVPNEWTQGRTSFGGYSAALAYEVARRLGGELPPLRSAQIAFVGPLFGDVELAARVLRKGRNATWIAVEITSEKGVGLSATFVFMQALDSRYDFDRVAAPADMVPLDKARDLPDSPMRPQFTRNLDMKFARPKPGEPQAELCWYVRLKERDGLDPMTELLLIADSLPPGVLGLGPIAAPMSSMTWQINLLTDQPATEDGWFMLESRAEHARDGSSHQTMGVWDASGRPLAAQTQSFALFG</sequence>
<dbReference type="InterPro" id="IPR049449">
    <property type="entry name" value="TesB_ACOT8-like_N"/>
</dbReference>
<dbReference type="OrthoDB" id="7059210at2"/>
<reference evidence="3 4" key="1">
    <citation type="submission" date="2019-12" db="EMBL/GenBank/DDBJ databases">
        <title>Genomic-based taxomic classification of the family Erythrobacteraceae.</title>
        <authorList>
            <person name="Xu L."/>
        </authorList>
    </citation>
    <scope>NUCLEOTIDE SEQUENCE [LARGE SCALE GENOMIC DNA]</scope>
    <source>
        <strain evidence="3 4">LMG 29519</strain>
    </source>
</reference>
<evidence type="ECO:0000259" key="1">
    <source>
        <dbReference type="Pfam" id="PF13622"/>
    </source>
</evidence>
<dbReference type="Gene3D" id="2.40.160.210">
    <property type="entry name" value="Acyl-CoA thioesterase, double hotdog domain"/>
    <property type="match status" value="1"/>
</dbReference>
<dbReference type="Proteomes" id="UP000429229">
    <property type="component" value="Unassembled WGS sequence"/>
</dbReference>